<dbReference type="PANTHER" id="PTHR43861:SF1">
    <property type="entry name" value="TRANS-ACONITATE 2-METHYLTRANSFERASE"/>
    <property type="match status" value="1"/>
</dbReference>
<evidence type="ECO:0000259" key="1">
    <source>
        <dbReference type="Pfam" id="PF08241"/>
    </source>
</evidence>
<proteinExistence type="predicted"/>
<evidence type="ECO:0000313" key="2">
    <source>
        <dbReference type="EMBL" id="SUZ95580.1"/>
    </source>
</evidence>
<protein>
    <recommendedName>
        <fullName evidence="1">Methyltransferase type 11 domain-containing protein</fullName>
    </recommendedName>
</protein>
<dbReference type="PANTHER" id="PTHR43861">
    <property type="entry name" value="TRANS-ACONITATE 2-METHYLTRANSFERASE-RELATED"/>
    <property type="match status" value="1"/>
</dbReference>
<dbReference type="SUPFAM" id="SSF53335">
    <property type="entry name" value="S-adenosyl-L-methionine-dependent methyltransferases"/>
    <property type="match status" value="1"/>
</dbReference>
<dbReference type="InterPro" id="IPR013216">
    <property type="entry name" value="Methyltransf_11"/>
</dbReference>
<accession>A0A381RUN3</accession>
<gene>
    <name evidence="2" type="ORF">METZ01_LOCUS48434</name>
</gene>
<dbReference type="CDD" id="cd02440">
    <property type="entry name" value="AdoMet_MTases"/>
    <property type="match status" value="1"/>
</dbReference>
<dbReference type="EMBL" id="UINC01002337">
    <property type="protein sequence ID" value="SUZ95580.1"/>
    <property type="molecule type" value="Genomic_DNA"/>
</dbReference>
<reference evidence="2" key="1">
    <citation type="submission" date="2018-05" db="EMBL/GenBank/DDBJ databases">
        <authorList>
            <person name="Lanie J.A."/>
            <person name="Ng W.-L."/>
            <person name="Kazmierczak K.M."/>
            <person name="Andrzejewski T.M."/>
            <person name="Davidsen T.M."/>
            <person name="Wayne K.J."/>
            <person name="Tettelin H."/>
            <person name="Glass J.I."/>
            <person name="Rusch D."/>
            <person name="Podicherti R."/>
            <person name="Tsui H.-C.T."/>
            <person name="Winkler M.E."/>
        </authorList>
    </citation>
    <scope>NUCLEOTIDE SEQUENCE</scope>
</reference>
<sequence>MVSGEGQQWNPDEYDRTARFVSDLGEDALALLNPSSGEQILDLGCGDGVLTERIIQAGSRVVALDSSADQISAACKRGVDARVGDATSLEFRDEFDAVFSNAVLHWIRDHDAVLSGVYRALRPGGRFVAEFGGAGNIETVRLALVAVLNRRGFDGLSYDPWYFPSVLEYSRCLEGHGFTVDTAELFDRPTRITGDIGDWLALFGQRFFAAIDGDERAAAVREVREALRSCLQGSDGTWTVDYVRLRIKAVKTIDGTNSVEHQE</sequence>
<dbReference type="GO" id="GO:0008757">
    <property type="term" value="F:S-adenosylmethionine-dependent methyltransferase activity"/>
    <property type="evidence" value="ECO:0007669"/>
    <property type="project" value="InterPro"/>
</dbReference>
<organism evidence="2">
    <name type="scientific">marine metagenome</name>
    <dbReference type="NCBI Taxonomy" id="408172"/>
    <lineage>
        <taxon>unclassified sequences</taxon>
        <taxon>metagenomes</taxon>
        <taxon>ecological metagenomes</taxon>
    </lineage>
</organism>
<dbReference type="InterPro" id="IPR029063">
    <property type="entry name" value="SAM-dependent_MTases_sf"/>
</dbReference>
<dbReference type="Pfam" id="PF08241">
    <property type="entry name" value="Methyltransf_11"/>
    <property type="match status" value="1"/>
</dbReference>
<dbReference type="AlphaFoldDB" id="A0A381RUN3"/>
<dbReference type="Gene3D" id="3.40.50.150">
    <property type="entry name" value="Vaccinia Virus protein VP39"/>
    <property type="match status" value="1"/>
</dbReference>
<name>A0A381RUN3_9ZZZZ</name>
<feature type="domain" description="Methyltransferase type 11" evidence="1">
    <location>
        <begin position="41"/>
        <end position="128"/>
    </location>
</feature>